<name>A0A2Z6S1T8_9GLOM</name>
<organism evidence="1 3">
    <name type="scientific">Rhizophagus clarus</name>
    <dbReference type="NCBI Taxonomy" id="94130"/>
    <lineage>
        <taxon>Eukaryota</taxon>
        <taxon>Fungi</taxon>
        <taxon>Fungi incertae sedis</taxon>
        <taxon>Mucoromycota</taxon>
        <taxon>Glomeromycotina</taxon>
        <taxon>Glomeromycetes</taxon>
        <taxon>Glomerales</taxon>
        <taxon>Glomeraceae</taxon>
        <taxon>Rhizophagus</taxon>
    </lineage>
</organism>
<evidence type="ECO:0000313" key="3">
    <source>
        <dbReference type="Proteomes" id="UP000247702"/>
    </source>
</evidence>
<reference evidence="2" key="2">
    <citation type="submission" date="2019-10" db="EMBL/GenBank/DDBJ databases">
        <title>Conservation and host-specific expression of non-tandemly repeated heterogenous ribosome RNA gene in arbuscular mycorrhizal fungi.</title>
        <authorList>
            <person name="Maeda T."/>
            <person name="Kobayashi Y."/>
            <person name="Nakagawa T."/>
            <person name="Ezawa T."/>
            <person name="Yamaguchi K."/>
            <person name="Bino T."/>
            <person name="Nishimoto Y."/>
            <person name="Shigenobu S."/>
            <person name="Kawaguchi M."/>
        </authorList>
    </citation>
    <scope>NUCLEOTIDE SEQUENCE</scope>
    <source>
        <strain evidence="2">HR1</strain>
    </source>
</reference>
<dbReference type="EMBL" id="BEXD01004219">
    <property type="protein sequence ID" value="GBC08461.1"/>
    <property type="molecule type" value="Genomic_DNA"/>
</dbReference>
<dbReference type="EMBL" id="BLAL01000191">
    <property type="protein sequence ID" value="GES89731.1"/>
    <property type="molecule type" value="Genomic_DNA"/>
</dbReference>
<sequence length="122" mass="14005">MKWKHIKERLAKNKFCGAIIDERAVFSICGQRVILDKDYDKSRLNEHSNNSRCKLNNKKRQLGLPGLFPVVPKKAKNTPLDLKSPPLLLVKPLTPNIPCSEFTSKQIFIYINQIPAMYRGAR</sequence>
<dbReference type="OrthoDB" id="2420623at2759"/>
<protein>
    <submittedName>
        <fullName evidence="1">Uncharacterized protein</fullName>
    </submittedName>
</protein>
<gene>
    <name evidence="2" type="ORF">RCL2_001661500</name>
    <name evidence="1" type="ORF">RclHR1_08130004</name>
</gene>
<evidence type="ECO:0000313" key="1">
    <source>
        <dbReference type="EMBL" id="GBC08461.1"/>
    </source>
</evidence>
<reference evidence="1 3" key="1">
    <citation type="submission" date="2017-11" db="EMBL/GenBank/DDBJ databases">
        <title>The genome of Rhizophagus clarus HR1 reveals common genetic basis of auxotrophy among arbuscular mycorrhizal fungi.</title>
        <authorList>
            <person name="Kobayashi Y."/>
        </authorList>
    </citation>
    <scope>NUCLEOTIDE SEQUENCE [LARGE SCALE GENOMIC DNA]</scope>
    <source>
        <strain evidence="1 3">HR1</strain>
    </source>
</reference>
<dbReference type="Proteomes" id="UP000247702">
    <property type="component" value="Unassembled WGS sequence"/>
</dbReference>
<evidence type="ECO:0000313" key="2">
    <source>
        <dbReference type="EMBL" id="GES89731.1"/>
    </source>
</evidence>
<accession>A0A2Z6S1T8</accession>
<comment type="caution">
    <text evidence="1">The sequence shown here is derived from an EMBL/GenBank/DDBJ whole genome shotgun (WGS) entry which is preliminary data.</text>
</comment>
<dbReference type="AlphaFoldDB" id="A0A2Z6S1T8"/>
<proteinExistence type="predicted"/>
<dbReference type="Proteomes" id="UP000615446">
    <property type="component" value="Unassembled WGS sequence"/>
</dbReference>
<keyword evidence="3" id="KW-1185">Reference proteome</keyword>